<reference evidence="2" key="1">
    <citation type="journal article" date="2018" name="BMC Genomics">
        <title>Genomic insights into host adaptation between the wheat stripe rust pathogen (Puccinia striiformis f. sp. tritici) and the barley stripe rust pathogen (Puccinia striiformis f. sp. hordei).</title>
        <authorList>
            <person name="Xia C."/>
            <person name="Wang M."/>
            <person name="Yin C."/>
            <person name="Cornejo O.E."/>
            <person name="Hulbert S.H."/>
            <person name="Chen X."/>
        </authorList>
    </citation>
    <scope>NUCLEOTIDE SEQUENCE [LARGE SCALE GENOMIC DNA]</scope>
    <source>
        <strain evidence="2">93-210</strain>
    </source>
</reference>
<name>A0ACC0EA95_9BASI</name>
<reference evidence="1 2" key="3">
    <citation type="journal article" date="2022" name="Microbiol. Spectr.">
        <title>Folding features and dynamics of 3D genome architecture in plant fungal pathogens.</title>
        <authorList>
            <person name="Xia C."/>
        </authorList>
    </citation>
    <scope>NUCLEOTIDE SEQUENCE [LARGE SCALE GENOMIC DNA]</scope>
    <source>
        <strain evidence="1 2">93-210</strain>
    </source>
</reference>
<accession>A0ACC0EA95</accession>
<organism evidence="1 2">
    <name type="scientific">Puccinia striiformis f. sp. tritici</name>
    <dbReference type="NCBI Taxonomy" id="168172"/>
    <lineage>
        <taxon>Eukaryota</taxon>
        <taxon>Fungi</taxon>
        <taxon>Dikarya</taxon>
        <taxon>Basidiomycota</taxon>
        <taxon>Pucciniomycotina</taxon>
        <taxon>Pucciniomycetes</taxon>
        <taxon>Pucciniales</taxon>
        <taxon>Pucciniaceae</taxon>
        <taxon>Puccinia</taxon>
    </lineage>
</organism>
<sequence length="275" mass="30812">MPKLQPQQARLNKRPNLPLVSLGNFANINMVLDTNILLTYQHFLQALIAFLRSSCWLLIPVAVIRELDVQKNCPYLIDVFEAGRFVSQQPMSQLARQAYKWLLALVISHPSSVALQKLTEELEQLQKHKDGDTRILTYTYNIYHQAKSREVNTITALLSNDTLLRLRAQSEGICSLAMADFHHSPRQIKSHICDTVSIRSNQAVSGPSNPSMAPRLLPWPAPPSQPPFIGTNNHVSSTSFVPFSQDGQFTFTLLLLNISQPSDLSSSMGPDQKLI</sequence>
<evidence type="ECO:0000313" key="1">
    <source>
        <dbReference type="EMBL" id="KAI7949068.1"/>
    </source>
</evidence>
<proteinExistence type="predicted"/>
<dbReference type="EMBL" id="CM045872">
    <property type="protein sequence ID" value="KAI7949068.1"/>
    <property type="molecule type" value="Genomic_DNA"/>
</dbReference>
<gene>
    <name evidence="1" type="ORF">MJO28_007889</name>
</gene>
<protein>
    <submittedName>
        <fullName evidence="1">Uncharacterized protein</fullName>
    </submittedName>
</protein>
<dbReference type="Proteomes" id="UP001060170">
    <property type="component" value="Chromosome 8"/>
</dbReference>
<evidence type="ECO:0000313" key="2">
    <source>
        <dbReference type="Proteomes" id="UP001060170"/>
    </source>
</evidence>
<reference evidence="2" key="2">
    <citation type="journal article" date="2018" name="Mol. Plant Microbe Interact.">
        <title>Genome sequence resources for the wheat stripe rust pathogen (Puccinia striiformis f. sp. tritici) and the barley stripe rust pathogen (Puccinia striiformis f. sp. hordei).</title>
        <authorList>
            <person name="Xia C."/>
            <person name="Wang M."/>
            <person name="Yin C."/>
            <person name="Cornejo O.E."/>
            <person name="Hulbert S.H."/>
            <person name="Chen X."/>
        </authorList>
    </citation>
    <scope>NUCLEOTIDE SEQUENCE [LARGE SCALE GENOMIC DNA]</scope>
    <source>
        <strain evidence="2">93-210</strain>
    </source>
</reference>
<keyword evidence="2" id="KW-1185">Reference proteome</keyword>
<comment type="caution">
    <text evidence="1">The sequence shown here is derived from an EMBL/GenBank/DDBJ whole genome shotgun (WGS) entry which is preliminary data.</text>
</comment>